<dbReference type="Proteomes" id="UP001642484">
    <property type="component" value="Unassembled WGS sequence"/>
</dbReference>
<sequence length="377" mass="40381">MAAADSFDLWAASLCWADEGAPQLHPQPQLVEPFLLSGDGEAICPQAEPRSFGARTHEELNILSTQDIMDHEASFDCGECPSAPQESETGPSRPPLSPSCAGSTPVAHAVEESKVDVPVDRPSCENTARDQASVEPEGVIKRLEAAPQMDTEVAQPQGLGAACETLLYEVPDVAQPLEPQGPGTACETLLYEVPDAAQPLEPQGLGAAGETLNYEVLPPGDDTLAFQAPAQPSEDTLPYVQAFVQDSCPVHGSAGVTVSSIATPVRQGRQLRPKPCQDQAQPSRRSKSRKPKRPGCCAGDLNDEEGSWLVPVKRRNAEAASVKEKKIRLEVQLPGPRLRSLAPSQESMSKKQLTLAQAWKGQISMPNELIVEDSYVE</sequence>
<reference evidence="2 3" key="1">
    <citation type="submission" date="2024-02" db="EMBL/GenBank/DDBJ databases">
        <authorList>
            <person name="Chen Y."/>
            <person name="Shah S."/>
            <person name="Dougan E. K."/>
            <person name="Thang M."/>
            <person name="Chan C."/>
        </authorList>
    </citation>
    <scope>NUCLEOTIDE SEQUENCE [LARGE SCALE GENOMIC DNA]</scope>
</reference>
<protein>
    <submittedName>
        <fullName evidence="2">Uncharacterized protein</fullName>
    </submittedName>
</protein>
<proteinExistence type="predicted"/>
<comment type="caution">
    <text evidence="2">The sequence shown here is derived from an EMBL/GenBank/DDBJ whole genome shotgun (WGS) entry which is preliminary data.</text>
</comment>
<dbReference type="EMBL" id="CAXAMN010004558">
    <property type="protein sequence ID" value="CAK9009988.1"/>
    <property type="molecule type" value="Genomic_DNA"/>
</dbReference>
<feature type="region of interest" description="Disordered" evidence="1">
    <location>
        <begin position="74"/>
        <end position="104"/>
    </location>
</feature>
<evidence type="ECO:0000313" key="3">
    <source>
        <dbReference type="Proteomes" id="UP001642484"/>
    </source>
</evidence>
<evidence type="ECO:0000313" key="2">
    <source>
        <dbReference type="EMBL" id="CAK9009988.1"/>
    </source>
</evidence>
<accession>A0ABP0J6I2</accession>
<organism evidence="2 3">
    <name type="scientific">Durusdinium trenchii</name>
    <dbReference type="NCBI Taxonomy" id="1381693"/>
    <lineage>
        <taxon>Eukaryota</taxon>
        <taxon>Sar</taxon>
        <taxon>Alveolata</taxon>
        <taxon>Dinophyceae</taxon>
        <taxon>Suessiales</taxon>
        <taxon>Symbiodiniaceae</taxon>
        <taxon>Durusdinium</taxon>
    </lineage>
</organism>
<feature type="compositionally biased region" description="Basic residues" evidence="1">
    <location>
        <begin position="284"/>
        <end position="293"/>
    </location>
</feature>
<feature type="region of interest" description="Disordered" evidence="1">
    <location>
        <begin position="263"/>
        <end position="300"/>
    </location>
</feature>
<gene>
    <name evidence="2" type="ORF">CCMP2556_LOCUS9896</name>
</gene>
<evidence type="ECO:0000256" key="1">
    <source>
        <dbReference type="SAM" id="MobiDB-lite"/>
    </source>
</evidence>
<keyword evidence="3" id="KW-1185">Reference proteome</keyword>
<name>A0ABP0J6I2_9DINO</name>